<dbReference type="Proteomes" id="UP000316270">
    <property type="component" value="Chromosome 11"/>
</dbReference>
<dbReference type="InterPro" id="IPR017226">
    <property type="entry name" value="BHMT-like"/>
</dbReference>
<comment type="cofactor">
    <cofactor evidence="5">
        <name>Zn(2+)</name>
        <dbReference type="ChEBI" id="CHEBI:29105"/>
    </cofactor>
    <text evidence="5">Binds 1 zinc ion per subunit.</text>
</comment>
<dbReference type="SUPFAM" id="SSF82282">
    <property type="entry name" value="Homocysteine S-methyltransferase"/>
    <property type="match status" value="1"/>
</dbReference>
<keyword evidence="3 5" id="KW-0479">Metal-binding</keyword>
<dbReference type="InterPro" id="IPR036589">
    <property type="entry name" value="HCY_dom_sf"/>
</dbReference>
<dbReference type="STRING" id="50376.A0A517LG33"/>
<dbReference type="AlphaFoldDB" id="A0A517LG33"/>
<evidence type="ECO:0000256" key="3">
    <source>
        <dbReference type="ARBA" id="ARBA00022723"/>
    </source>
</evidence>
<dbReference type="GO" id="GO:0033528">
    <property type="term" value="P:S-methylmethionine cycle"/>
    <property type="evidence" value="ECO:0007669"/>
    <property type="project" value="TreeGrafter"/>
</dbReference>
<dbReference type="EMBL" id="CP042195">
    <property type="protein sequence ID" value="QDS74595.1"/>
    <property type="molecule type" value="Genomic_DNA"/>
</dbReference>
<accession>A0A517LG33</accession>
<dbReference type="NCBIfam" id="NF007020">
    <property type="entry name" value="PRK09485.1"/>
    <property type="match status" value="1"/>
</dbReference>
<evidence type="ECO:0000256" key="2">
    <source>
        <dbReference type="ARBA" id="ARBA00022679"/>
    </source>
</evidence>
<keyword evidence="9" id="KW-1185">Reference proteome</keyword>
<evidence type="ECO:0000313" key="9">
    <source>
        <dbReference type="Proteomes" id="UP000316270"/>
    </source>
</evidence>
<evidence type="ECO:0000256" key="1">
    <source>
        <dbReference type="ARBA" id="ARBA00022603"/>
    </source>
</evidence>
<dbReference type="PIRSF" id="PIRSF037505">
    <property type="entry name" value="Betaine_HMT"/>
    <property type="match status" value="1"/>
</dbReference>
<proteinExistence type="predicted"/>
<dbReference type="GO" id="GO:0008270">
    <property type="term" value="F:zinc ion binding"/>
    <property type="evidence" value="ECO:0007669"/>
    <property type="project" value="InterPro"/>
</dbReference>
<evidence type="ECO:0000256" key="5">
    <source>
        <dbReference type="PIRSR" id="PIRSR037505-2"/>
    </source>
</evidence>
<dbReference type="GO" id="GO:0009086">
    <property type="term" value="P:methionine biosynthetic process"/>
    <property type="evidence" value="ECO:0007669"/>
    <property type="project" value="InterPro"/>
</dbReference>
<protein>
    <recommendedName>
        <fullName evidence="7">Hcy-binding domain-containing protein</fullName>
    </recommendedName>
</protein>
<feature type="binding site" evidence="5 6">
    <location>
        <position position="225"/>
    </location>
    <ligand>
        <name>Zn(2+)</name>
        <dbReference type="ChEBI" id="CHEBI:29105"/>
    </ligand>
</feature>
<dbReference type="GO" id="GO:0008898">
    <property type="term" value="F:S-adenosylmethionine-homocysteine S-methyltransferase activity"/>
    <property type="evidence" value="ECO:0007669"/>
    <property type="project" value="TreeGrafter"/>
</dbReference>
<keyword evidence="2 6" id="KW-0808">Transferase</keyword>
<dbReference type="PANTHER" id="PTHR46015">
    <property type="entry name" value="ZGC:172121"/>
    <property type="match status" value="1"/>
</dbReference>
<reference evidence="8 9" key="1">
    <citation type="submission" date="2019-07" db="EMBL/GenBank/DDBJ databases">
        <title>Finished genome of Venturia effusa.</title>
        <authorList>
            <person name="Young C.A."/>
            <person name="Cox M.P."/>
            <person name="Ganley A.R.D."/>
            <person name="David W.J."/>
        </authorList>
    </citation>
    <scope>NUCLEOTIDE SEQUENCE [LARGE SCALE GENOMIC DNA]</scope>
    <source>
        <strain evidence="9">albino</strain>
    </source>
</reference>
<dbReference type="InterPro" id="IPR003726">
    <property type="entry name" value="HCY_dom"/>
</dbReference>
<organism evidence="8 9">
    <name type="scientific">Venturia effusa</name>
    <dbReference type="NCBI Taxonomy" id="50376"/>
    <lineage>
        <taxon>Eukaryota</taxon>
        <taxon>Fungi</taxon>
        <taxon>Dikarya</taxon>
        <taxon>Ascomycota</taxon>
        <taxon>Pezizomycotina</taxon>
        <taxon>Dothideomycetes</taxon>
        <taxon>Pleosporomycetidae</taxon>
        <taxon>Venturiales</taxon>
        <taxon>Venturiaceae</taxon>
        <taxon>Venturia</taxon>
    </lineage>
</organism>
<dbReference type="PANTHER" id="PTHR46015:SF1">
    <property type="entry name" value="HOMOCYSTEINE S-METHYLTRANSFERASE-LIKE ISOFORM 1"/>
    <property type="match status" value="1"/>
</dbReference>
<evidence type="ECO:0000259" key="7">
    <source>
        <dbReference type="PROSITE" id="PS50970"/>
    </source>
</evidence>
<dbReference type="Pfam" id="PF02574">
    <property type="entry name" value="S-methyl_trans"/>
    <property type="match status" value="1"/>
</dbReference>
<keyword evidence="1 6" id="KW-0489">Methyltransferase</keyword>
<sequence length="313" mass="34113">MANFTEFVSRRPYVVVDGALATELEARGCDLNSALWSAEILIRKPELIYQVHLDYFLAGADVAITSSYQASVAGLKQHGLSDLEAHDLIQRSVGLAKQAREEIVCREPGRQCFVAGSVGPYGAFLADGSEYTGNYRLTSDEMKSFHRPQISALTEAGVDVLAFETIPSVYEAQDLLELVQEFPRTVCWFSFTLRDENHLSDGTPIAEVLSFLNESPQVIAIGVNCTPEYLVSKAEIAMSACTTKPLIAYPNSGEVYDAVSKTWSGQRAQGKGLDAHVKEWYSLGGKLIGGCCRTTPDDIRTIKKALQEATGGS</sequence>
<dbReference type="Gene3D" id="3.20.20.330">
    <property type="entry name" value="Homocysteine-binding-like domain"/>
    <property type="match status" value="1"/>
</dbReference>
<dbReference type="GO" id="GO:0032259">
    <property type="term" value="P:methylation"/>
    <property type="evidence" value="ECO:0007669"/>
    <property type="project" value="UniProtKB-KW"/>
</dbReference>
<gene>
    <name evidence="8" type="ORF">FKW77_008386</name>
</gene>
<name>A0A517LG33_9PEZI</name>
<evidence type="ECO:0000313" key="8">
    <source>
        <dbReference type="EMBL" id="QDS74595.1"/>
    </source>
</evidence>
<dbReference type="InterPro" id="IPR051486">
    <property type="entry name" value="Hcy_S-methyltransferase"/>
</dbReference>
<dbReference type="OrthoDB" id="261426at2759"/>
<evidence type="ECO:0000256" key="6">
    <source>
        <dbReference type="PROSITE-ProRule" id="PRU00333"/>
    </source>
</evidence>
<evidence type="ECO:0000256" key="4">
    <source>
        <dbReference type="ARBA" id="ARBA00022833"/>
    </source>
</evidence>
<keyword evidence="4 5" id="KW-0862">Zinc</keyword>
<dbReference type="FunFam" id="3.20.20.330:FF:000002">
    <property type="entry name" value="Homocysteine S-methyltransferase"/>
    <property type="match status" value="1"/>
</dbReference>
<dbReference type="PROSITE" id="PS50970">
    <property type="entry name" value="HCY"/>
    <property type="match status" value="1"/>
</dbReference>
<feature type="binding site" evidence="5 6">
    <location>
        <position position="291"/>
    </location>
    <ligand>
        <name>Zn(2+)</name>
        <dbReference type="ChEBI" id="CHEBI:29105"/>
    </ligand>
</feature>
<feature type="domain" description="Hcy-binding" evidence="7">
    <location>
        <begin position="2"/>
        <end position="306"/>
    </location>
</feature>
<feature type="binding site" evidence="5 6">
    <location>
        <position position="292"/>
    </location>
    <ligand>
        <name>Zn(2+)</name>
        <dbReference type="ChEBI" id="CHEBI:29105"/>
    </ligand>
</feature>